<dbReference type="Pfam" id="PF04564">
    <property type="entry name" value="U-box"/>
    <property type="match status" value="1"/>
</dbReference>
<dbReference type="UniPathway" id="UPA00143"/>
<dbReference type="AlphaFoldDB" id="A0A642UV98"/>
<dbReference type="SUPFAM" id="SSF57850">
    <property type="entry name" value="RING/U-box"/>
    <property type="match status" value="1"/>
</dbReference>
<dbReference type="InterPro" id="IPR019474">
    <property type="entry name" value="Ub_conjug_fac_E4_core"/>
</dbReference>
<dbReference type="Gene3D" id="3.30.40.10">
    <property type="entry name" value="Zinc/RING finger domain, C3HC4 (zinc finger)"/>
    <property type="match status" value="1"/>
</dbReference>
<comment type="pathway">
    <text evidence="4">Protein modification; protein ubiquitination.</text>
</comment>
<dbReference type="Pfam" id="PF10408">
    <property type="entry name" value="Ufd2P_core"/>
    <property type="match status" value="1"/>
</dbReference>
<feature type="compositionally biased region" description="Low complexity" evidence="11">
    <location>
        <begin position="42"/>
        <end position="58"/>
    </location>
</feature>
<evidence type="ECO:0000256" key="6">
    <source>
        <dbReference type="ARBA" id="ARBA00012483"/>
    </source>
</evidence>
<sequence>MVIFWKLQLLHYDAFMIHLHLPPQHDPFTKIRAKRLARLGASSALAQTPPSASASPQPQTQPKPEATPTPKPQPVQQSQPPAQPAAQPAPEPVKKPTPKPEQSLSQWFVSVLPGLFGATLDPHDGKHMYLESVSADDHPESSLDEIFMEILGSIGVPTSSVVEYLHGVYRHAYSTSRRMPAATTSNYEAKTAVLKKVSKLACTYANSSFEEPDMFANSDPEVQVEWFVNHPQESGFLVDIVAQADEQGTVEELLNGIVPIATSKLLQLTVATPQYSNYISLFETLVSIKSVARVFSQIDTFEPQNPDDPLSFENTTILGALLRLSPLGTGVGQYYFSDIHDWKHPSQSALINDYSSINAENKVVTSRLFNIVNSLVRGGPDTRQAVVSWFARLINLSHLRTGSHADLTKLPGDGIMFNATLVLIRLSTPFLDYPVYSKLDKIAMNYVDTEGSVLNVDEESRVNASLDEVKEWRSQQMETEPNFISHCFYLTLTYLHYGMGGIFSHASRIKQQLKQLYQRLSMIEDESQSQSNAAMAAMIRGNFLPRLKQQAQQWESHRHTILALFGSQELELEIFDFVVGCCTYFMYVIDPNHAYPKQKLSIPYFEYSDVSQLDDADFLRSKAPVPWRFMPEYMIEGIINFCKFSTEFMACPLLRSDERKIMVFIELAIVLLRCPELLGNPHMKSNLVELLFIGSLPMQNGTPGFFVPIFQSNPMVKDNLLFCLLDFYVMVEKTGASSQFYDKFNSRYHVSVILEEIWKGGAHYKSQLSDYSKKHVSFFVRFVARMLNDTTYLLDESFNDLAKIHDYQTEIKHRAQGGPANEDLGTDEELAEKLESSERTARSCLGLANKTIELFKLFSKEVPKAFTLDEVVDRLAAMVDYNLGVLVGPKCSNLKVDQPEKYSFDPKRTLQDLCVIYVNLSSQDKFVKAVSRDGRSFNIAHFRKAQNILASKTFTDPKLLDKFIAFAEEAESKRQAEEDEDLALGDVPDEFLDPLMFTLMEDPVILPKSRISIDRSTIKAHLLSDPTDPFNRSPLKLEDVIPDEELKAKIEEFKQSKRNT</sequence>
<dbReference type="GO" id="GO:0000209">
    <property type="term" value="P:protein polyubiquitination"/>
    <property type="evidence" value="ECO:0007669"/>
    <property type="project" value="TreeGrafter"/>
</dbReference>
<dbReference type="GO" id="GO:0036503">
    <property type="term" value="P:ERAD pathway"/>
    <property type="evidence" value="ECO:0007669"/>
    <property type="project" value="InterPro"/>
</dbReference>
<feature type="compositionally biased region" description="Pro residues" evidence="11">
    <location>
        <begin position="59"/>
        <end position="73"/>
    </location>
</feature>
<dbReference type="GO" id="GO:0005737">
    <property type="term" value="C:cytoplasm"/>
    <property type="evidence" value="ECO:0007669"/>
    <property type="project" value="UniProtKB-SubCell"/>
</dbReference>
<dbReference type="PANTHER" id="PTHR13931">
    <property type="entry name" value="UBIQUITINATION FACTOR E4"/>
    <property type="match status" value="1"/>
</dbReference>
<evidence type="ECO:0000256" key="1">
    <source>
        <dbReference type="ARBA" id="ARBA00000900"/>
    </source>
</evidence>
<proteinExistence type="inferred from homology"/>
<dbReference type="InterPro" id="IPR003613">
    <property type="entry name" value="Ubox_domain"/>
</dbReference>
<dbReference type="PROSITE" id="PS51698">
    <property type="entry name" value="U_BOX"/>
    <property type="match status" value="1"/>
</dbReference>
<comment type="similarity">
    <text evidence="5">Belongs to the ubiquitin conjugation factor E4 family.</text>
</comment>
<evidence type="ECO:0000256" key="7">
    <source>
        <dbReference type="ARBA" id="ARBA00022490"/>
    </source>
</evidence>
<comment type="caution">
    <text evidence="13">The sequence shown here is derived from an EMBL/GenBank/DDBJ whole genome shotgun (WGS) entry which is preliminary data.</text>
</comment>
<feature type="domain" description="U-box" evidence="12">
    <location>
        <begin position="986"/>
        <end position="1060"/>
    </location>
</feature>
<dbReference type="GO" id="GO:0006511">
    <property type="term" value="P:ubiquitin-dependent protein catabolic process"/>
    <property type="evidence" value="ECO:0007669"/>
    <property type="project" value="InterPro"/>
</dbReference>
<protein>
    <recommendedName>
        <fullName evidence="6">RING-type E3 ubiquitin transferase</fullName>
        <ecNumber evidence="6">2.3.2.27</ecNumber>
    </recommendedName>
</protein>
<evidence type="ECO:0000259" key="12">
    <source>
        <dbReference type="PROSITE" id="PS51698"/>
    </source>
</evidence>
<keyword evidence="10" id="KW-0539">Nucleus</keyword>
<evidence type="ECO:0000256" key="11">
    <source>
        <dbReference type="SAM" id="MobiDB-lite"/>
    </source>
</evidence>
<evidence type="ECO:0000256" key="4">
    <source>
        <dbReference type="ARBA" id="ARBA00004906"/>
    </source>
</evidence>
<dbReference type="EMBL" id="SWFT01000050">
    <property type="protein sequence ID" value="KAA8905100.1"/>
    <property type="molecule type" value="Genomic_DNA"/>
</dbReference>
<dbReference type="GeneID" id="54780181"/>
<gene>
    <name evidence="13" type="ORF">DIURU_001528</name>
</gene>
<dbReference type="EC" id="2.3.2.27" evidence="6"/>
<dbReference type="OMA" id="WLTEIAM"/>
<keyword evidence="14" id="KW-1185">Reference proteome</keyword>
<dbReference type="GO" id="GO:0000151">
    <property type="term" value="C:ubiquitin ligase complex"/>
    <property type="evidence" value="ECO:0007669"/>
    <property type="project" value="InterPro"/>
</dbReference>
<dbReference type="VEuPathDB" id="FungiDB:DIURU_001528"/>
<dbReference type="GO" id="GO:0005634">
    <property type="term" value="C:nucleus"/>
    <property type="evidence" value="ECO:0007669"/>
    <property type="project" value="UniProtKB-SubCell"/>
</dbReference>
<evidence type="ECO:0000313" key="14">
    <source>
        <dbReference type="Proteomes" id="UP000449547"/>
    </source>
</evidence>
<evidence type="ECO:0000256" key="9">
    <source>
        <dbReference type="ARBA" id="ARBA00022786"/>
    </source>
</evidence>
<evidence type="ECO:0000256" key="3">
    <source>
        <dbReference type="ARBA" id="ARBA00004496"/>
    </source>
</evidence>
<evidence type="ECO:0000256" key="2">
    <source>
        <dbReference type="ARBA" id="ARBA00004123"/>
    </source>
</evidence>
<accession>A0A642UV98</accession>
<comment type="subcellular location">
    <subcellularLocation>
        <location evidence="3">Cytoplasm</location>
    </subcellularLocation>
    <subcellularLocation>
        <location evidence="2">Nucleus</location>
    </subcellularLocation>
</comment>
<evidence type="ECO:0000256" key="8">
    <source>
        <dbReference type="ARBA" id="ARBA00022679"/>
    </source>
</evidence>
<evidence type="ECO:0000256" key="10">
    <source>
        <dbReference type="ARBA" id="ARBA00023242"/>
    </source>
</evidence>
<dbReference type="InterPro" id="IPR045132">
    <property type="entry name" value="UBE4"/>
</dbReference>
<keyword evidence="9" id="KW-0833">Ubl conjugation pathway</keyword>
<dbReference type="Proteomes" id="UP000449547">
    <property type="component" value="Unassembled WGS sequence"/>
</dbReference>
<comment type="catalytic activity">
    <reaction evidence="1">
        <text>S-ubiquitinyl-[E2 ubiquitin-conjugating enzyme]-L-cysteine + [acceptor protein]-L-lysine = [E2 ubiquitin-conjugating enzyme]-L-cysteine + N(6)-ubiquitinyl-[acceptor protein]-L-lysine.</text>
        <dbReference type="EC" id="2.3.2.27"/>
    </reaction>
</comment>
<feature type="region of interest" description="Disordered" evidence="11">
    <location>
        <begin position="42"/>
        <end position="102"/>
    </location>
</feature>
<keyword evidence="7" id="KW-0963">Cytoplasm</keyword>
<dbReference type="SMART" id="SM00504">
    <property type="entry name" value="Ubox"/>
    <property type="match status" value="1"/>
</dbReference>
<name>A0A642UV98_DIURU</name>
<feature type="compositionally biased region" description="Pro residues" evidence="11">
    <location>
        <begin position="81"/>
        <end position="91"/>
    </location>
</feature>
<dbReference type="FunFam" id="3.30.40.10:FF:000055">
    <property type="entry name" value="Ubiquitin conjugation factor e4 a"/>
    <property type="match status" value="1"/>
</dbReference>
<organism evidence="13 14">
    <name type="scientific">Diutina rugosa</name>
    <name type="common">Yeast</name>
    <name type="synonym">Candida rugosa</name>
    <dbReference type="NCBI Taxonomy" id="5481"/>
    <lineage>
        <taxon>Eukaryota</taxon>
        <taxon>Fungi</taxon>
        <taxon>Dikarya</taxon>
        <taxon>Ascomycota</taxon>
        <taxon>Saccharomycotina</taxon>
        <taxon>Pichiomycetes</taxon>
        <taxon>Debaryomycetaceae</taxon>
        <taxon>Diutina</taxon>
    </lineage>
</organism>
<dbReference type="InterPro" id="IPR013083">
    <property type="entry name" value="Znf_RING/FYVE/PHD"/>
</dbReference>
<dbReference type="OrthoDB" id="20295at2759"/>
<dbReference type="GO" id="GO:0034450">
    <property type="term" value="F:ubiquitin-ubiquitin ligase activity"/>
    <property type="evidence" value="ECO:0007669"/>
    <property type="project" value="InterPro"/>
</dbReference>
<dbReference type="RefSeq" id="XP_034013486.1">
    <property type="nucleotide sequence ID" value="XM_034154081.1"/>
</dbReference>
<evidence type="ECO:0000313" key="13">
    <source>
        <dbReference type="EMBL" id="KAA8905100.1"/>
    </source>
</evidence>
<evidence type="ECO:0000256" key="5">
    <source>
        <dbReference type="ARBA" id="ARBA00007434"/>
    </source>
</evidence>
<reference evidence="13 14" key="1">
    <citation type="submission" date="2019-07" db="EMBL/GenBank/DDBJ databases">
        <title>Genome assembly of two rare yeast pathogens: Diutina rugosa and Trichomonascus ciferrii.</title>
        <authorList>
            <person name="Mixao V."/>
            <person name="Saus E."/>
            <person name="Hansen A."/>
            <person name="Lass-Flor C."/>
            <person name="Gabaldon T."/>
        </authorList>
    </citation>
    <scope>NUCLEOTIDE SEQUENCE [LARGE SCALE GENOMIC DNA]</scope>
    <source>
        <strain evidence="13 14">CBS 613</strain>
    </source>
</reference>
<dbReference type="PANTHER" id="PTHR13931:SF2">
    <property type="entry name" value="UBIQUITIN CONJUGATION FACTOR E4 B"/>
    <property type="match status" value="1"/>
</dbReference>
<dbReference type="CDD" id="cd16657">
    <property type="entry name" value="RING-Ubox_UBE4A"/>
    <property type="match status" value="1"/>
</dbReference>
<keyword evidence="8" id="KW-0808">Transferase</keyword>